<evidence type="ECO:0000256" key="2">
    <source>
        <dbReference type="SAM" id="Phobius"/>
    </source>
</evidence>
<comment type="caution">
    <text evidence="3">The sequence shown here is derived from an EMBL/GenBank/DDBJ whole genome shotgun (WGS) entry which is preliminary data.</text>
</comment>
<reference evidence="3" key="1">
    <citation type="submission" date="2022-07" db="EMBL/GenBank/DDBJ databases">
        <title>Draft genome sequence of Zalerion maritima ATCC 34329, a (micro)plastics degrading marine fungus.</title>
        <authorList>
            <person name="Paco A."/>
            <person name="Goncalves M.F.M."/>
            <person name="Rocha-Santos T.A.P."/>
            <person name="Alves A."/>
        </authorList>
    </citation>
    <scope>NUCLEOTIDE SEQUENCE</scope>
    <source>
        <strain evidence="3">ATCC 34329</strain>
    </source>
</reference>
<dbReference type="AlphaFoldDB" id="A0AAD5RY09"/>
<dbReference type="EMBL" id="JAKWBI020000024">
    <property type="protein sequence ID" value="KAJ2905801.1"/>
    <property type="molecule type" value="Genomic_DNA"/>
</dbReference>
<evidence type="ECO:0000313" key="3">
    <source>
        <dbReference type="EMBL" id="KAJ2905801.1"/>
    </source>
</evidence>
<feature type="region of interest" description="Disordered" evidence="1">
    <location>
        <begin position="71"/>
        <end position="166"/>
    </location>
</feature>
<gene>
    <name evidence="3" type="ORF">MKZ38_004262</name>
</gene>
<proteinExistence type="predicted"/>
<organism evidence="3 4">
    <name type="scientific">Zalerion maritima</name>
    <dbReference type="NCBI Taxonomy" id="339359"/>
    <lineage>
        <taxon>Eukaryota</taxon>
        <taxon>Fungi</taxon>
        <taxon>Dikarya</taxon>
        <taxon>Ascomycota</taxon>
        <taxon>Pezizomycotina</taxon>
        <taxon>Sordariomycetes</taxon>
        <taxon>Lulworthiomycetidae</taxon>
        <taxon>Lulworthiales</taxon>
        <taxon>Lulworthiaceae</taxon>
        <taxon>Zalerion</taxon>
    </lineage>
</organism>
<feature type="compositionally biased region" description="Low complexity" evidence="1">
    <location>
        <begin position="140"/>
        <end position="165"/>
    </location>
</feature>
<evidence type="ECO:0000256" key="1">
    <source>
        <dbReference type="SAM" id="MobiDB-lite"/>
    </source>
</evidence>
<keyword evidence="4" id="KW-1185">Reference proteome</keyword>
<feature type="compositionally biased region" description="Basic residues" evidence="1">
    <location>
        <begin position="270"/>
        <end position="282"/>
    </location>
</feature>
<protein>
    <submittedName>
        <fullName evidence="3">Uncharacterized protein</fullName>
    </submittedName>
</protein>
<feature type="compositionally biased region" description="Low complexity" evidence="1">
    <location>
        <begin position="98"/>
        <end position="109"/>
    </location>
</feature>
<keyword evidence="2" id="KW-1133">Transmembrane helix</keyword>
<accession>A0AAD5RY09</accession>
<evidence type="ECO:0000313" key="4">
    <source>
        <dbReference type="Proteomes" id="UP001201980"/>
    </source>
</evidence>
<sequence>MRLWVRRRAWEHHVDGNELLYQLTLGNLWAVVWGQDGKGKDTTTTTTTSYSTRSDASSFVSYPTIVTASPTRITSSPMAESPSPANSDPEPSNSPYNTVIETISITTTSPIPPPSSPSSSTVLSTVLSTVSESRKLDGASNTSSSSSQSPSHSTTPNNSTNNEPPGQIDSKTKLILSLLGAIIVPFLVFLLARILWEYLYRSRREYRSLRHGAFAGQGSMNEPGANFRVCRHVTEGPTIAESRDEHRVGDTSSTMPHDDSSPPSSALGRGKGKAISRGRGTRLRGINGTTDPRRGSRTDMNVAGAGSRGGHRSNLSTAGPSRRGIRGGSQAAQSRSRIPGLQDHSTRYGSPSAHAGISQTTVNAQRDRRASKEFAAGGYGIGGYRGERTPPPKRVGSIPAETRDGAHLHPGHGFEPGE</sequence>
<keyword evidence="2" id="KW-0812">Transmembrane</keyword>
<name>A0AAD5RY09_9PEZI</name>
<feature type="transmembrane region" description="Helical" evidence="2">
    <location>
        <begin position="174"/>
        <end position="196"/>
    </location>
</feature>
<feature type="compositionally biased region" description="Low complexity" evidence="1">
    <location>
        <begin position="117"/>
        <end position="131"/>
    </location>
</feature>
<dbReference type="Proteomes" id="UP001201980">
    <property type="component" value="Unassembled WGS sequence"/>
</dbReference>
<keyword evidence="2" id="KW-0472">Membrane</keyword>
<feature type="region of interest" description="Disordered" evidence="1">
    <location>
        <begin position="236"/>
        <end position="418"/>
    </location>
</feature>
<feature type="compositionally biased region" description="Polar residues" evidence="1">
    <location>
        <begin position="71"/>
        <end position="97"/>
    </location>
</feature>